<organism evidence="1 2">
    <name type="scientific">Anaplasma phagocytophilum</name>
    <name type="common">Ehrlichia phagocytophila</name>
    <dbReference type="NCBI Taxonomy" id="948"/>
    <lineage>
        <taxon>Bacteria</taxon>
        <taxon>Pseudomonadati</taxon>
        <taxon>Pseudomonadota</taxon>
        <taxon>Alphaproteobacteria</taxon>
        <taxon>Rickettsiales</taxon>
        <taxon>Anaplasmataceae</taxon>
        <taxon>Anaplasma</taxon>
        <taxon>phagocytophilum group</taxon>
    </lineage>
</organism>
<sequence length="79" mass="9079">MRTDKHVHGVVAAWAEEGLEELLHFQVRSGGSEEIYLVQGKEQWLCFAGPAVKRYPKSKVRETNVSWYLLQDGIRGQKH</sequence>
<proteinExistence type="predicted"/>
<name>A0AA45UUH4_ANAPH</name>
<evidence type="ECO:0000313" key="2">
    <source>
        <dbReference type="Proteomes" id="UP000078419"/>
    </source>
</evidence>
<comment type="caution">
    <text evidence="1">The sequence shown here is derived from an EMBL/GenBank/DDBJ whole genome shotgun (WGS) entry which is preliminary data.</text>
</comment>
<reference evidence="2" key="1">
    <citation type="submission" date="2016-03" db="EMBL/GenBank/DDBJ databases">
        <authorList>
            <person name="Loux Valentin"/>
        </authorList>
    </citation>
    <scope>NUCLEOTIDE SEQUENCE [LARGE SCALE GENOMIC DNA]</scope>
    <source>
        <strain evidence="2">C1</strain>
    </source>
</reference>
<protein>
    <submittedName>
        <fullName evidence="1">Uncharacterized protein</fullName>
    </submittedName>
</protein>
<dbReference type="AlphaFoldDB" id="A0AA45UUH4"/>
<accession>A0AA45UUH4</accession>
<dbReference type="Proteomes" id="UP000078419">
    <property type="component" value="Unassembled WGS sequence"/>
</dbReference>
<gene>
    <name evidence="1" type="ORF">ANAPC1_01459</name>
</gene>
<evidence type="ECO:0000313" key="1">
    <source>
        <dbReference type="EMBL" id="SBO15081.1"/>
    </source>
</evidence>
<dbReference type="EMBL" id="FLLR01000193">
    <property type="protein sequence ID" value="SBO15081.1"/>
    <property type="molecule type" value="Genomic_DNA"/>
</dbReference>